<dbReference type="AlphaFoldDB" id="A0A1N6DR60"/>
<dbReference type="OrthoDB" id="9809066at2"/>
<evidence type="ECO:0008006" key="3">
    <source>
        <dbReference type="Google" id="ProtNLM"/>
    </source>
</evidence>
<keyword evidence="2" id="KW-1185">Reference proteome</keyword>
<organism evidence="1 2">
    <name type="scientific">Algoriphagus halophilus</name>
    <dbReference type="NCBI Taxonomy" id="226505"/>
    <lineage>
        <taxon>Bacteria</taxon>
        <taxon>Pseudomonadati</taxon>
        <taxon>Bacteroidota</taxon>
        <taxon>Cytophagia</taxon>
        <taxon>Cytophagales</taxon>
        <taxon>Cyclobacteriaceae</taxon>
        <taxon>Algoriphagus</taxon>
    </lineage>
</organism>
<dbReference type="STRING" id="226505.SAMN05444394_1292"/>
<evidence type="ECO:0000313" key="1">
    <source>
        <dbReference type="EMBL" id="SIN73285.1"/>
    </source>
</evidence>
<sequence length="309" mass="34407">MKNIIQIITSLVLLTVLSINVYGQDEGEESMEEVAKKLANPNASIGLLGLPIDFINYGGDLNGDNSQNAFKVSFQPSLPYVVKPGQNIFFRPLIPIIISQPTINESGEFEKQGVDLGDIGFDLAYGITWESKWITLLGIVGSAPTATNKQLGTGRWMLGPEMFLGKNTSWGMFGVLLTQSWSLNKNSAADHDGIQTPEDFMFLNDIYYPDNETGQDYRLNITSGQYFYTINLKKAWQIQAQPTFTINHKASKGNKISVPIGTGLSKTIKAGKNPLKFSIQYWYYAVSPENFGPQHQIRFQIGRIVPLPW</sequence>
<dbReference type="EMBL" id="FSRC01000001">
    <property type="protein sequence ID" value="SIN73285.1"/>
    <property type="molecule type" value="Genomic_DNA"/>
</dbReference>
<reference evidence="2" key="1">
    <citation type="submission" date="2016-11" db="EMBL/GenBank/DDBJ databases">
        <authorList>
            <person name="Varghese N."/>
            <person name="Submissions S."/>
        </authorList>
    </citation>
    <scope>NUCLEOTIDE SEQUENCE [LARGE SCALE GENOMIC DNA]</scope>
    <source>
        <strain evidence="2">DSM 15292</strain>
    </source>
</reference>
<dbReference type="RefSeq" id="WP_074223960.1">
    <property type="nucleotide sequence ID" value="NZ_FSRC01000001.1"/>
</dbReference>
<protein>
    <recommendedName>
        <fullName evidence="3">MetA-pathway of phenol degradation</fullName>
    </recommendedName>
</protein>
<evidence type="ECO:0000313" key="2">
    <source>
        <dbReference type="Proteomes" id="UP000185221"/>
    </source>
</evidence>
<gene>
    <name evidence="1" type="ORF">SAMN05444394_1292</name>
</gene>
<dbReference type="Proteomes" id="UP000185221">
    <property type="component" value="Unassembled WGS sequence"/>
</dbReference>
<proteinExistence type="predicted"/>
<accession>A0A1N6DR60</accession>
<name>A0A1N6DR60_9BACT</name>